<dbReference type="RefSeq" id="WP_141952338.1">
    <property type="nucleotide sequence ID" value="NZ_VFOZ01000001.1"/>
</dbReference>
<evidence type="ECO:0000256" key="1">
    <source>
        <dbReference type="SAM" id="Phobius"/>
    </source>
</evidence>
<dbReference type="EMBL" id="VFOZ01000001">
    <property type="protein sequence ID" value="TQL94765.1"/>
    <property type="molecule type" value="Genomic_DNA"/>
</dbReference>
<keyword evidence="1" id="KW-0812">Transmembrane</keyword>
<keyword evidence="3" id="KW-1185">Reference proteome</keyword>
<protein>
    <submittedName>
        <fullName evidence="2">Uncharacterized protein</fullName>
    </submittedName>
</protein>
<keyword evidence="1" id="KW-0472">Membrane</keyword>
<accession>A0A543CCF0</accession>
<gene>
    <name evidence="2" type="ORF">FB559_0247</name>
</gene>
<evidence type="ECO:0000313" key="2">
    <source>
        <dbReference type="EMBL" id="TQL94765.1"/>
    </source>
</evidence>
<keyword evidence="1" id="KW-1133">Transmembrane helix</keyword>
<dbReference type="Proteomes" id="UP000316096">
    <property type="component" value="Unassembled WGS sequence"/>
</dbReference>
<dbReference type="AlphaFoldDB" id="A0A543CCF0"/>
<proteinExistence type="predicted"/>
<feature type="transmembrane region" description="Helical" evidence="1">
    <location>
        <begin position="12"/>
        <end position="31"/>
    </location>
</feature>
<evidence type="ECO:0000313" key="3">
    <source>
        <dbReference type="Proteomes" id="UP000316096"/>
    </source>
</evidence>
<name>A0A543CCF0_9ACTN</name>
<sequence>MTIHITVPRLPAGAASNFAGLGGLLAVVVAVGGLVGVWWAVLAAGIVTTALAAIAQMNAEAEQAAPARPYAMPEPAQR</sequence>
<reference evidence="2 3" key="1">
    <citation type="submission" date="2019-06" db="EMBL/GenBank/DDBJ databases">
        <title>Sequencing the genomes of 1000 actinobacteria strains.</title>
        <authorList>
            <person name="Klenk H.-P."/>
        </authorList>
    </citation>
    <scope>NUCLEOTIDE SEQUENCE [LARGE SCALE GENOMIC DNA]</scope>
    <source>
        <strain evidence="2 3">DSM 102200</strain>
    </source>
</reference>
<organism evidence="2 3">
    <name type="scientific">Actinoallomurus bryophytorum</name>
    <dbReference type="NCBI Taxonomy" id="1490222"/>
    <lineage>
        <taxon>Bacteria</taxon>
        <taxon>Bacillati</taxon>
        <taxon>Actinomycetota</taxon>
        <taxon>Actinomycetes</taxon>
        <taxon>Streptosporangiales</taxon>
        <taxon>Thermomonosporaceae</taxon>
        <taxon>Actinoallomurus</taxon>
    </lineage>
</organism>
<comment type="caution">
    <text evidence="2">The sequence shown here is derived from an EMBL/GenBank/DDBJ whole genome shotgun (WGS) entry which is preliminary data.</text>
</comment>